<proteinExistence type="predicted"/>
<protein>
    <submittedName>
        <fullName evidence="1">Uncharacterized protein</fullName>
    </submittedName>
</protein>
<reference evidence="1" key="1">
    <citation type="submission" date="2022-08" db="UniProtKB">
        <authorList>
            <consortium name="EnsemblMetazoa"/>
        </authorList>
    </citation>
    <scope>IDENTIFICATION</scope>
</reference>
<accession>A0A8W7P8Y6</accession>
<name>A0A8W7P8Y6_ANOCL</name>
<organism evidence="1">
    <name type="scientific">Anopheles coluzzii</name>
    <name type="common">African malaria mosquito</name>
    <dbReference type="NCBI Taxonomy" id="1518534"/>
    <lineage>
        <taxon>Eukaryota</taxon>
        <taxon>Metazoa</taxon>
        <taxon>Ecdysozoa</taxon>
        <taxon>Arthropoda</taxon>
        <taxon>Hexapoda</taxon>
        <taxon>Insecta</taxon>
        <taxon>Pterygota</taxon>
        <taxon>Neoptera</taxon>
        <taxon>Endopterygota</taxon>
        <taxon>Diptera</taxon>
        <taxon>Nematocera</taxon>
        <taxon>Culicoidea</taxon>
        <taxon>Culicidae</taxon>
        <taxon>Anophelinae</taxon>
        <taxon>Anopheles</taxon>
    </lineage>
</organism>
<dbReference type="AlphaFoldDB" id="A0A8W7P8Y6"/>
<dbReference type="EnsemblMetazoa" id="ACOM027628-RA">
    <property type="protein sequence ID" value="ACOM027628-PA.1"/>
    <property type="gene ID" value="ACOM027628"/>
</dbReference>
<dbReference type="Proteomes" id="UP000075882">
    <property type="component" value="Unassembled WGS sequence"/>
</dbReference>
<sequence length="135" mass="15217">MFVYTPGTPSRPQRGHPKLVMPAKYHTPPTASISGPPESPWHVSSSRMPPAHIWPNPTPTPLGTWNSFLHRSLLNARRLICFSWYDIPVAIREEGIFDQHNIVHVYARVNAILGMLHKAGDVVILPADRKFLLLL</sequence>
<evidence type="ECO:0000313" key="1">
    <source>
        <dbReference type="EnsemblMetazoa" id="ACOM027628-PA.1"/>
    </source>
</evidence>